<keyword evidence="9" id="KW-1185">Reference proteome</keyword>
<organism evidence="8 9">
    <name type="scientific">Ilumatobacter coccineus (strain NBRC 103263 / KCTC 29153 / YM16-304)</name>
    <dbReference type="NCBI Taxonomy" id="1313172"/>
    <lineage>
        <taxon>Bacteria</taxon>
        <taxon>Bacillati</taxon>
        <taxon>Actinomycetota</taxon>
        <taxon>Acidimicrobiia</taxon>
        <taxon>Acidimicrobiales</taxon>
        <taxon>Ilumatobacteraceae</taxon>
        <taxon>Ilumatobacter</taxon>
    </lineage>
</organism>
<dbReference type="PANTHER" id="PTHR39188:SF3">
    <property type="entry name" value="STAGE IV SPORULATION PROTEIN FB"/>
    <property type="match status" value="1"/>
</dbReference>
<evidence type="ECO:0000256" key="4">
    <source>
        <dbReference type="ARBA" id="ARBA00022801"/>
    </source>
</evidence>
<reference evidence="8 9" key="1">
    <citation type="journal article" date="2013" name="Int. J. Syst. Evol. Microbiol.">
        <title>Ilumatobacter nonamiense sp. nov. and Ilumatobacter coccineum sp. nov., isolated from seashore sand.</title>
        <authorList>
            <person name="Matsumoto A."/>
            <person name="Kasai H."/>
            <person name="Matsuo Y."/>
            <person name="Shizuri Y."/>
            <person name="Ichikawa N."/>
            <person name="Fujita N."/>
            <person name="Omura S."/>
            <person name="Takahashi Y."/>
        </authorList>
    </citation>
    <scope>NUCLEOTIDE SEQUENCE [LARGE SCALE GENOMIC DNA]</scope>
    <source>
        <strain evidence="9">NBRC 103263 / KCTC 29153 / YM16-304</strain>
    </source>
</reference>
<keyword evidence="3" id="KW-0645">Protease</keyword>
<keyword evidence="5" id="KW-0862">Zinc</keyword>
<evidence type="ECO:0000256" key="2">
    <source>
        <dbReference type="ARBA" id="ARBA00007931"/>
    </source>
</evidence>
<feature type="transmembrane region" description="Helical" evidence="7">
    <location>
        <begin position="154"/>
        <end position="172"/>
    </location>
</feature>
<evidence type="ECO:0000313" key="9">
    <source>
        <dbReference type="Proteomes" id="UP000011863"/>
    </source>
</evidence>
<dbReference type="GO" id="GO:0008237">
    <property type="term" value="F:metallopeptidase activity"/>
    <property type="evidence" value="ECO:0007669"/>
    <property type="project" value="UniProtKB-KW"/>
</dbReference>
<sequence length="361" mass="38294">MQSGFVIFMVLIVALYGNEFGFWLAGSVAVLTLIHELGHAVAARSAGADAEISLGFLAGYASYRPTRPISRARQAWISFAGPGVHIGVSVAVLLVMGVNPLSRESFDDSAAAFAIWWAGPAIGMMNLIPVLPLDGGNIVTYGLDAIVPGRAQKLMLYFSIGATVLGAGWMFLNGYQGFGIFIAFLIITQLQMLNATKPQQRATSAWDVARQALDAGKEQKARRTLVAALTHPQPIPAPADLRMPPTLANRLIELLPRPLPHGDPGNEYVLANLLMMTGRYDEAAHYAAGSFGRHPNTLSAAIVARSAAALGDHDTAIAWLGSAADAGTSDDGLATTIDRAPELIPLRQHPTVAAIRNSLAR</sequence>
<keyword evidence="6" id="KW-0482">Metalloprotease</keyword>
<dbReference type="PANTHER" id="PTHR39188">
    <property type="entry name" value="MEMBRANE-ASSOCIATED ZINC METALLOPROTEASE M50B"/>
    <property type="match status" value="1"/>
</dbReference>
<evidence type="ECO:0000256" key="5">
    <source>
        <dbReference type="ARBA" id="ARBA00022833"/>
    </source>
</evidence>
<protein>
    <submittedName>
        <fullName evidence="8">Peptidase M50 family protein</fullName>
    </submittedName>
</protein>
<evidence type="ECO:0000256" key="6">
    <source>
        <dbReference type="ARBA" id="ARBA00023049"/>
    </source>
</evidence>
<evidence type="ECO:0000256" key="7">
    <source>
        <dbReference type="SAM" id="Phobius"/>
    </source>
</evidence>
<dbReference type="EMBL" id="AP012057">
    <property type="protein sequence ID" value="BAN02588.1"/>
    <property type="molecule type" value="Genomic_DNA"/>
</dbReference>
<feature type="transmembrane region" description="Helical" evidence="7">
    <location>
        <begin position="6"/>
        <end position="34"/>
    </location>
</feature>
<accession>A0A6C7ED89</accession>
<dbReference type="AlphaFoldDB" id="A0A6C7ED89"/>
<evidence type="ECO:0000256" key="1">
    <source>
        <dbReference type="ARBA" id="ARBA00001947"/>
    </source>
</evidence>
<keyword evidence="7" id="KW-1133">Transmembrane helix</keyword>
<evidence type="ECO:0000256" key="3">
    <source>
        <dbReference type="ARBA" id="ARBA00022670"/>
    </source>
</evidence>
<dbReference type="GO" id="GO:0006508">
    <property type="term" value="P:proteolysis"/>
    <property type="evidence" value="ECO:0007669"/>
    <property type="project" value="UniProtKB-KW"/>
</dbReference>
<evidence type="ECO:0000313" key="8">
    <source>
        <dbReference type="EMBL" id="BAN02588.1"/>
    </source>
</evidence>
<feature type="transmembrane region" description="Helical" evidence="7">
    <location>
        <begin position="75"/>
        <end position="98"/>
    </location>
</feature>
<dbReference type="KEGG" id="aym:YM304_22740"/>
<proteinExistence type="inferred from homology"/>
<comment type="similarity">
    <text evidence="2">Belongs to the peptidase M50B family.</text>
</comment>
<gene>
    <name evidence="8" type="ORF">YM304_22740</name>
</gene>
<keyword evidence="7" id="KW-0472">Membrane</keyword>
<dbReference type="Proteomes" id="UP000011863">
    <property type="component" value="Chromosome"/>
</dbReference>
<keyword evidence="7" id="KW-0812">Transmembrane</keyword>
<keyword evidence="4" id="KW-0378">Hydrolase</keyword>
<name>A0A6C7ED89_ILUCY</name>
<comment type="cofactor">
    <cofactor evidence="1">
        <name>Zn(2+)</name>
        <dbReference type="ChEBI" id="CHEBI:29105"/>
    </cofactor>
</comment>
<feature type="transmembrane region" description="Helical" evidence="7">
    <location>
        <begin position="110"/>
        <end position="133"/>
    </location>
</feature>